<feature type="domain" description="CsbD-like" evidence="3">
    <location>
        <begin position="7"/>
        <end position="58"/>
    </location>
</feature>
<dbReference type="SUPFAM" id="SSF69047">
    <property type="entry name" value="Hypothetical protein YjbJ"/>
    <property type="match status" value="1"/>
</dbReference>
<name>A0ABQ2E130_9ACTN</name>
<protein>
    <recommendedName>
        <fullName evidence="3">CsbD-like domain-containing protein</fullName>
    </recommendedName>
</protein>
<dbReference type="InterPro" id="IPR008462">
    <property type="entry name" value="CsbD"/>
</dbReference>
<dbReference type="EMBL" id="BMMV01000002">
    <property type="protein sequence ID" value="GGJ78497.1"/>
    <property type="molecule type" value="Genomic_DNA"/>
</dbReference>
<sequence length="58" mass="6457">MTKKNSKTEAKVEHAKGKVKETTGRAVGDERLEAEGRVDQAKSDARMAKEKAKDTFKH</sequence>
<dbReference type="Gene3D" id="1.10.1470.10">
    <property type="entry name" value="YjbJ"/>
    <property type="match status" value="1"/>
</dbReference>
<evidence type="ECO:0000313" key="4">
    <source>
        <dbReference type="EMBL" id="GGJ78497.1"/>
    </source>
</evidence>
<evidence type="ECO:0000313" key="5">
    <source>
        <dbReference type="Proteomes" id="UP000660265"/>
    </source>
</evidence>
<accession>A0ABQ2E130</accession>
<evidence type="ECO:0000256" key="2">
    <source>
        <dbReference type="SAM" id="MobiDB-lite"/>
    </source>
</evidence>
<dbReference type="RefSeq" id="WP_189105822.1">
    <property type="nucleotide sequence ID" value="NZ_BMMV01000002.1"/>
</dbReference>
<gene>
    <name evidence="4" type="ORF">GCM10011583_07560</name>
</gene>
<dbReference type="Pfam" id="PF05532">
    <property type="entry name" value="CsbD"/>
    <property type="match status" value="1"/>
</dbReference>
<proteinExistence type="inferred from homology"/>
<dbReference type="InterPro" id="IPR036629">
    <property type="entry name" value="YjbJ_sf"/>
</dbReference>
<dbReference type="Proteomes" id="UP000660265">
    <property type="component" value="Unassembled WGS sequence"/>
</dbReference>
<evidence type="ECO:0000256" key="1">
    <source>
        <dbReference type="ARBA" id="ARBA00009129"/>
    </source>
</evidence>
<reference evidence="5" key="1">
    <citation type="journal article" date="2019" name="Int. J. Syst. Evol. Microbiol.">
        <title>The Global Catalogue of Microorganisms (GCM) 10K type strain sequencing project: providing services to taxonomists for standard genome sequencing and annotation.</title>
        <authorList>
            <consortium name="The Broad Institute Genomics Platform"/>
            <consortium name="The Broad Institute Genome Sequencing Center for Infectious Disease"/>
            <person name="Wu L."/>
            <person name="Ma J."/>
        </authorList>
    </citation>
    <scope>NUCLEOTIDE SEQUENCE [LARGE SCALE GENOMIC DNA]</scope>
    <source>
        <strain evidence="5">CGMCC 4.7275</strain>
    </source>
</reference>
<keyword evidence="5" id="KW-1185">Reference proteome</keyword>
<comment type="caution">
    <text evidence="4">The sequence shown here is derived from an EMBL/GenBank/DDBJ whole genome shotgun (WGS) entry which is preliminary data.</text>
</comment>
<feature type="region of interest" description="Disordered" evidence="2">
    <location>
        <begin position="1"/>
        <end position="58"/>
    </location>
</feature>
<organism evidence="4 5">
    <name type="scientific">Streptomyces camponoticapitis</name>
    <dbReference type="NCBI Taxonomy" id="1616125"/>
    <lineage>
        <taxon>Bacteria</taxon>
        <taxon>Bacillati</taxon>
        <taxon>Actinomycetota</taxon>
        <taxon>Actinomycetes</taxon>
        <taxon>Kitasatosporales</taxon>
        <taxon>Streptomycetaceae</taxon>
        <taxon>Streptomyces</taxon>
    </lineage>
</organism>
<comment type="similarity">
    <text evidence="1">Belongs to the UPF0337 (CsbD) family.</text>
</comment>
<evidence type="ECO:0000259" key="3">
    <source>
        <dbReference type="Pfam" id="PF05532"/>
    </source>
</evidence>